<dbReference type="InterPro" id="IPR050595">
    <property type="entry name" value="Bact_response_regulator"/>
</dbReference>
<evidence type="ECO:0000313" key="4">
    <source>
        <dbReference type="EMBL" id="KYC43186.1"/>
    </source>
</evidence>
<organism evidence="4 5">
    <name type="scientific">Scytonema hofmannii PCC 7110</name>
    <dbReference type="NCBI Taxonomy" id="128403"/>
    <lineage>
        <taxon>Bacteria</taxon>
        <taxon>Bacillati</taxon>
        <taxon>Cyanobacteriota</taxon>
        <taxon>Cyanophyceae</taxon>
        <taxon>Nostocales</taxon>
        <taxon>Scytonemataceae</taxon>
        <taxon>Scytonema</taxon>
    </lineage>
</organism>
<evidence type="ECO:0000256" key="2">
    <source>
        <dbReference type="PROSITE-ProRule" id="PRU00169"/>
    </source>
</evidence>
<dbReference type="Gene3D" id="3.40.50.2300">
    <property type="match status" value="1"/>
</dbReference>
<name>A0A139XET2_9CYAN</name>
<evidence type="ECO:0000256" key="1">
    <source>
        <dbReference type="ARBA" id="ARBA00022553"/>
    </source>
</evidence>
<dbReference type="GO" id="GO:0016301">
    <property type="term" value="F:kinase activity"/>
    <property type="evidence" value="ECO:0007669"/>
    <property type="project" value="UniProtKB-KW"/>
</dbReference>
<feature type="domain" description="Response regulatory" evidence="3">
    <location>
        <begin position="3"/>
        <end position="117"/>
    </location>
</feature>
<dbReference type="SUPFAM" id="SSF52172">
    <property type="entry name" value="CheY-like"/>
    <property type="match status" value="1"/>
</dbReference>
<gene>
    <name evidence="4" type="ORF">WA1_13905</name>
</gene>
<comment type="caution">
    <text evidence="4">The sequence shown here is derived from an EMBL/GenBank/DDBJ whole genome shotgun (WGS) entry which is preliminary data.</text>
</comment>
<dbReference type="SMART" id="SM00448">
    <property type="entry name" value="REC"/>
    <property type="match status" value="1"/>
</dbReference>
<keyword evidence="5" id="KW-1185">Reference proteome</keyword>
<dbReference type="GO" id="GO:0000160">
    <property type="term" value="P:phosphorelay signal transduction system"/>
    <property type="evidence" value="ECO:0007669"/>
    <property type="project" value="InterPro"/>
</dbReference>
<dbReference type="EMBL" id="ANNX02000016">
    <property type="protein sequence ID" value="KYC43186.1"/>
    <property type="molecule type" value="Genomic_DNA"/>
</dbReference>
<dbReference type="Proteomes" id="UP000076925">
    <property type="component" value="Unassembled WGS sequence"/>
</dbReference>
<dbReference type="PANTHER" id="PTHR44591:SF3">
    <property type="entry name" value="RESPONSE REGULATORY DOMAIN-CONTAINING PROTEIN"/>
    <property type="match status" value="1"/>
</dbReference>
<evidence type="ECO:0000259" key="3">
    <source>
        <dbReference type="PROSITE" id="PS50110"/>
    </source>
</evidence>
<proteinExistence type="predicted"/>
<dbReference type="PANTHER" id="PTHR44591">
    <property type="entry name" value="STRESS RESPONSE REGULATOR PROTEIN 1"/>
    <property type="match status" value="1"/>
</dbReference>
<feature type="modified residue" description="4-aspartylphosphate" evidence="2">
    <location>
        <position position="52"/>
    </location>
</feature>
<dbReference type="AlphaFoldDB" id="A0A139XET2"/>
<dbReference type="PROSITE" id="PS50110">
    <property type="entry name" value="RESPONSE_REGULATORY"/>
    <property type="match status" value="1"/>
</dbReference>
<protein>
    <submittedName>
        <fullName evidence="4">Histidine kinase</fullName>
    </submittedName>
</protein>
<keyword evidence="4" id="KW-0808">Transferase</keyword>
<dbReference type="InterPro" id="IPR001789">
    <property type="entry name" value="Sig_transdc_resp-reg_receiver"/>
</dbReference>
<keyword evidence="1 2" id="KW-0597">Phosphoprotein</keyword>
<keyword evidence="4" id="KW-0418">Kinase</keyword>
<reference evidence="4 5" key="1">
    <citation type="journal article" date="2013" name="Genome Biol. Evol.">
        <title>Genomes of Stigonematalean cyanobacteria (subsection V) and the evolution of oxygenic photosynthesis from prokaryotes to plastids.</title>
        <authorList>
            <person name="Dagan T."/>
            <person name="Roettger M."/>
            <person name="Stucken K."/>
            <person name="Landan G."/>
            <person name="Koch R."/>
            <person name="Major P."/>
            <person name="Gould S.B."/>
            <person name="Goremykin V.V."/>
            <person name="Rippka R."/>
            <person name="Tandeau de Marsac N."/>
            <person name="Gugger M."/>
            <person name="Lockhart P.J."/>
            <person name="Allen J.F."/>
            <person name="Brune I."/>
            <person name="Maus I."/>
            <person name="Puhler A."/>
            <person name="Martin W.F."/>
        </authorList>
    </citation>
    <scope>NUCLEOTIDE SEQUENCE [LARGE SCALE GENOMIC DNA]</scope>
    <source>
        <strain evidence="4 5">PCC 7110</strain>
    </source>
</reference>
<dbReference type="InterPro" id="IPR011006">
    <property type="entry name" value="CheY-like_superfamily"/>
</dbReference>
<dbReference type="Pfam" id="PF00072">
    <property type="entry name" value="Response_reg"/>
    <property type="match status" value="1"/>
</dbReference>
<accession>A0A139XET2</accession>
<sequence>MMKILVVDDSNLSRRTMRGILESQGYQIIEAQDGMTAIERYFLEKPDLVMLDIVMTGMQGLEVLEKLRKLDNQARIIIATADLQTFTHQLAMEAGAVGVVNKPFTTTAVLTVVNNVLQGVQQ</sequence>
<dbReference type="OrthoDB" id="9115at2"/>
<dbReference type="STRING" id="128403.WA1_13905"/>
<evidence type="ECO:0000313" key="5">
    <source>
        <dbReference type="Proteomes" id="UP000076925"/>
    </source>
</evidence>